<dbReference type="PANTHER" id="PTHR11802">
    <property type="entry name" value="SERINE PROTEASE FAMILY S10 SERINE CARBOXYPEPTIDASE"/>
    <property type="match status" value="1"/>
</dbReference>
<keyword evidence="5 7" id="KW-0378">Hydrolase</keyword>
<dbReference type="InterPro" id="IPR029058">
    <property type="entry name" value="AB_hydrolase_fold"/>
</dbReference>
<keyword evidence="2 7" id="KW-0121">Carboxypeptidase</keyword>
<proteinExistence type="inferred from homology"/>
<keyword evidence="10" id="KW-1185">Reference proteome</keyword>
<dbReference type="PROSITE" id="PS00131">
    <property type="entry name" value="CARBOXYPEPT_SER_SER"/>
    <property type="match status" value="2"/>
</dbReference>
<protein>
    <recommendedName>
        <fullName evidence="7">Carboxypeptidase</fullName>
        <ecNumber evidence="7">3.4.16.-</ecNumber>
    </recommendedName>
</protein>
<dbReference type="EMBL" id="JARKHS020028093">
    <property type="protein sequence ID" value="KAK8764693.1"/>
    <property type="molecule type" value="Genomic_DNA"/>
</dbReference>
<accession>A0AAQ4DQF3</accession>
<reference evidence="9 10" key="1">
    <citation type="journal article" date="2023" name="Arcadia Sci">
        <title>De novo assembly of a long-read Amblyomma americanum tick genome.</title>
        <authorList>
            <person name="Chou S."/>
            <person name="Poskanzer K.E."/>
            <person name="Rollins M."/>
            <person name="Thuy-Boun P.S."/>
        </authorList>
    </citation>
    <scope>NUCLEOTIDE SEQUENCE [LARGE SCALE GENOMIC DNA]</scope>
    <source>
        <strain evidence="9">F_SG_1</strain>
        <tissue evidence="9">Salivary glands</tissue>
    </source>
</reference>
<dbReference type="Pfam" id="PF00450">
    <property type="entry name" value="Peptidase_S10"/>
    <property type="match status" value="2"/>
</dbReference>
<dbReference type="EC" id="3.4.16.-" evidence="7"/>
<name>A0AAQ4DQF3_AMBAM</name>
<evidence type="ECO:0000256" key="3">
    <source>
        <dbReference type="ARBA" id="ARBA00022670"/>
    </source>
</evidence>
<dbReference type="Proteomes" id="UP001321473">
    <property type="component" value="Unassembled WGS sequence"/>
</dbReference>
<keyword evidence="4" id="KW-0732">Signal</keyword>
<sequence>MENPEGAPVMMWLQGGPGTSSLLGLFVEHGPYYVDENYAAQLREITWTRTISVLYVDNPVGAGFSFTQSDDGYASNVSDVSRDMLEFLQQFFTLFDSYSSNDFYLAGESYAGKYIPAIGAALHESRGKMRVPINLKGIAIGNGMIDPISLLRYGPYLYQIGLMDRQQATRMQEYCDQAAQMIRQDSYMEAILLMLEALYGTLMKKPTYFGNVTGYEYAYNYLLTKEPERQSLYETFVQIPAIRQAIHVGGAEFSNTRPAVGLHFANDIMKSVRDQFALLLDNYKTSRTARVLRSLPIPLHSTSVAVTTFPLHCRRHVISAMQAEVCVDGRWLEGRAINRMQAVLLLLLFTSDFSFGANASHQKLSQHATKNGAKKSAHKGHTSTSEVDEGEPLLLTPLIEAGQYDEALERSRVGSLGDVPDVLSYSGFITVNKELGSNLFFWFVLAMENPDRAPVMLWLQRGPGTSSLMGLFVEHGPYYVDENYAAQLRPVTWTRSISVLYVDNPVGAGFSFTQSDNGYARNMSDVSRDMLEFLQQFFTLFYKYSSNDFYLAGESYAGKYVSAIGAALHQSRGELRVSVNLKGLSIGNGVIDSKTMLIYGHHLYEIGLMDRRQAAYMQKECDLAAELIREERYTEASSIMMELFLGTILGGPTYFENVTGYDYVYNYLITKKPESHTRYEKFVQTSAVRHAIHVGGAQFSENKSTVVLHFKADLMKSVRDEFALLIDNYKVTLHTSLFVTQSTQQSGVACPVAVNILL</sequence>
<evidence type="ECO:0000256" key="6">
    <source>
        <dbReference type="ARBA" id="ARBA00023180"/>
    </source>
</evidence>
<keyword evidence="6" id="KW-0325">Glycoprotein</keyword>
<dbReference type="InterPro" id="IPR001563">
    <property type="entry name" value="Peptidase_S10"/>
</dbReference>
<dbReference type="GO" id="GO:0004185">
    <property type="term" value="F:serine-type carboxypeptidase activity"/>
    <property type="evidence" value="ECO:0007669"/>
    <property type="project" value="UniProtKB-UniRule"/>
</dbReference>
<feature type="region of interest" description="Disordered" evidence="8">
    <location>
        <begin position="366"/>
        <end position="388"/>
    </location>
</feature>
<evidence type="ECO:0000256" key="7">
    <source>
        <dbReference type="RuleBase" id="RU361156"/>
    </source>
</evidence>
<comment type="similarity">
    <text evidence="1 7">Belongs to the peptidase S10 family.</text>
</comment>
<organism evidence="9 10">
    <name type="scientific">Amblyomma americanum</name>
    <name type="common">Lone star tick</name>
    <dbReference type="NCBI Taxonomy" id="6943"/>
    <lineage>
        <taxon>Eukaryota</taxon>
        <taxon>Metazoa</taxon>
        <taxon>Ecdysozoa</taxon>
        <taxon>Arthropoda</taxon>
        <taxon>Chelicerata</taxon>
        <taxon>Arachnida</taxon>
        <taxon>Acari</taxon>
        <taxon>Parasitiformes</taxon>
        <taxon>Ixodida</taxon>
        <taxon>Ixodoidea</taxon>
        <taxon>Ixodidae</taxon>
        <taxon>Amblyomminae</taxon>
        <taxon>Amblyomma</taxon>
    </lineage>
</organism>
<evidence type="ECO:0000256" key="5">
    <source>
        <dbReference type="ARBA" id="ARBA00022801"/>
    </source>
</evidence>
<dbReference type="PANTHER" id="PTHR11802:SF472">
    <property type="entry name" value="SERINE CARBOXYPEPTIDASE CPVL-RELATED"/>
    <property type="match status" value="1"/>
</dbReference>
<dbReference type="PRINTS" id="PR00724">
    <property type="entry name" value="CRBOXYPTASEC"/>
</dbReference>
<dbReference type="Gene3D" id="3.40.50.1820">
    <property type="entry name" value="alpha/beta hydrolase"/>
    <property type="match status" value="2"/>
</dbReference>
<dbReference type="AlphaFoldDB" id="A0AAQ4DQF3"/>
<evidence type="ECO:0000256" key="1">
    <source>
        <dbReference type="ARBA" id="ARBA00009431"/>
    </source>
</evidence>
<comment type="caution">
    <text evidence="9">The sequence shown here is derived from an EMBL/GenBank/DDBJ whole genome shotgun (WGS) entry which is preliminary data.</text>
</comment>
<dbReference type="InterPro" id="IPR018202">
    <property type="entry name" value="Ser_caboxypep_ser_AS"/>
</dbReference>
<gene>
    <name evidence="9" type="ORF">V5799_032696</name>
</gene>
<evidence type="ECO:0000313" key="10">
    <source>
        <dbReference type="Proteomes" id="UP001321473"/>
    </source>
</evidence>
<keyword evidence="3 7" id="KW-0645">Protease</keyword>
<evidence type="ECO:0000313" key="9">
    <source>
        <dbReference type="EMBL" id="KAK8764693.1"/>
    </source>
</evidence>
<evidence type="ECO:0000256" key="4">
    <source>
        <dbReference type="ARBA" id="ARBA00022729"/>
    </source>
</evidence>
<dbReference type="SUPFAM" id="SSF53474">
    <property type="entry name" value="alpha/beta-Hydrolases"/>
    <property type="match status" value="2"/>
</dbReference>
<dbReference type="GO" id="GO:0006508">
    <property type="term" value="P:proteolysis"/>
    <property type="evidence" value="ECO:0007669"/>
    <property type="project" value="UniProtKB-KW"/>
</dbReference>
<feature type="compositionally biased region" description="Basic residues" evidence="8">
    <location>
        <begin position="372"/>
        <end position="381"/>
    </location>
</feature>
<evidence type="ECO:0000256" key="2">
    <source>
        <dbReference type="ARBA" id="ARBA00022645"/>
    </source>
</evidence>
<evidence type="ECO:0000256" key="8">
    <source>
        <dbReference type="SAM" id="MobiDB-lite"/>
    </source>
</evidence>